<proteinExistence type="inferred from homology"/>
<feature type="domain" description="Periplasmic binding protein" evidence="6">
    <location>
        <begin position="72"/>
        <end position="324"/>
    </location>
</feature>
<keyword evidence="3 5" id="KW-0732">Signal</keyword>
<comment type="subcellular location">
    <subcellularLocation>
        <location evidence="1">Cell envelope</location>
    </subcellularLocation>
</comment>
<feature type="region of interest" description="Disordered" evidence="4">
    <location>
        <begin position="35"/>
        <end position="61"/>
    </location>
</feature>
<organism evidence="7 8">
    <name type="scientific">Paenibacillus mellifer</name>
    <dbReference type="NCBI Taxonomy" id="2937794"/>
    <lineage>
        <taxon>Bacteria</taxon>
        <taxon>Bacillati</taxon>
        <taxon>Bacillota</taxon>
        <taxon>Bacilli</taxon>
        <taxon>Bacillales</taxon>
        <taxon>Paenibacillaceae</taxon>
        <taxon>Paenibacillus</taxon>
    </lineage>
</organism>
<dbReference type="PANTHER" id="PTHR46847:SF3">
    <property type="entry name" value="GALACTOFURANOSE-BINDING PROTEIN YTFQ"/>
    <property type="match status" value="1"/>
</dbReference>
<keyword evidence="8" id="KW-1185">Reference proteome</keyword>
<evidence type="ECO:0000256" key="2">
    <source>
        <dbReference type="ARBA" id="ARBA00007639"/>
    </source>
</evidence>
<gene>
    <name evidence="7" type="ORF">M0651_20545</name>
</gene>
<evidence type="ECO:0000313" key="8">
    <source>
        <dbReference type="Proteomes" id="UP001139534"/>
    </source>
</evidence>
<dbReference type="RefSeq" id="WP_248553595.1">
    <property type="nucleotide sequence ID" value="NZ_JALPRK010000026.1"/>
</dbReference>
<feature type="chain" id="PRO_5040849206" evidence="5">
    <location>
        <begin position="31"/>
        <end position="355"/>
    </location>
</feature>
<feature type="signal peptide" evidence="5">
    <location>
        <begin position="1"/>
        <end position="30"/>
    </location>
</feature>
<dbReference type="InterPro" id="IPR028082">
    <property type="entry name" value="Peripla_BP_I"/>
</dbReference>
<dbReference type="PANTHER" id="PTHR46847">
    <property type="entry name" value="D-ALLOSE-BINDING PERIPLASMIC PROTEIN-RELATED"/>
    <property type="match status" value="1"/>
</dbReference>
<dbReference type="GO" id="GO:0030246">
    <property type="term" value="F:carbohydrate binding"/>
    <property type="evidence" value="ECO:0007669"/>
    <property type="project" value="UniProtKB-ARBA"/>
</dbReference>
<dbReference type="GO" id="GO:0030313">
    <property type="term" value="C:cell envelope"/>
    <property type="evidence" value="ECO:0007669"/>
    <property type="project" value="UniProtKB-SubCell"/>
</dbReference>
<comment type="similarity">
    <text evidence="2">Belongs to the bacterial solute-binding protein 2 family.</text>
</comment>
<comment type="caution">
    <text evidence="7">The sequence shown here is derived from an EMBL/GenBank/DDBJ whole genome shotgun (WGS) entry which is preliminary data.</text>
</comment>
<reference evidence="7" key="1">
    <citation type="submission" date="2022-04" db="EMBL/GenBank/DDBJ databases">
        <authorList>
            <person name="Seo M.-J."/>
        </authorList>
    </citation>
    <scope>NUCLEOTIDE SEQUENCE</scope>
    <source>
        <strain evidence="7">MBLB2552</strain>
    </source>
</reference>
<dbReference type="InterPro" id="IPR025997">
    <property type="entry name" value="SBP_2_dom"/>
</dbReference>
<evidence type="ECO:0000256" key="3">
    <source>
        <dbReference type="ARBA" id="ARBA00022729"/>
    </source>
</evidence>
<dbReference type="EMBL" id="JALPRK010000026">
    <property type="protein sequence ID" value="MCK8489571.1"/>
    <property type="molecule type" value="Genomic_DNA"/>
</dbReference>
<feature type="compositionally biased region" description="Polar residues" evidence="4">
    <location>
        <begin position="44"/>
        <end position="55"/>
    </location>
</feature>
<dbReference type="AlphaFoldDB" id="A0A9X1Y333"/>
<evidence type="ECO:0000256" key="5">
    <source>
        <dbReference type="SAM" id="SignalP"/>
    </source>
</evidence>
<dbReference type="CDD" id="cd06309">
    <property type="entry name" value="PBP1_galactofuranose_YtfQ-like"/>
    <property type="match status" value="1"/>
</dbReference>
<dbReference type="Pfam" id="PF13407">
    <property type="entry name" value="Peripla_BP_4"/>
    <property type="match status" value="1"/>
</dbReference>
<dbReference type="PROSITE" id="PS51257">
    <property type="entry name" value="PROKAR_LIPOPROTEIN"/>
    <property type="match status" value="1"/>
</dbReference>
<protein>
    <submittedName>
        <fullName evidence="7">ABC transporter substrate-binding protein</fullName>
    </submittedName>
</protein>
<name>A0A9X1Y333_9BACL</name>
<evidence type="ECO:0000259" key="6">
    <source>
        <dbReference type="Pfam" id="PF13407"/>
    </source>
</evidence>
<accession>A0A9X1Y333</accession>
<evidence type="ECO:0000256" key="1">
    <source>
        <dbReference type="ARBA" id="ARBA00004196"/>
    </source>
</evidence>
<evidence type="ECO:0000313" key="7">
    <source>
        <dbReference type="EMBL" id="MCK8489571.1"/>
    </source>
</evidence>
<dbReference type="Gene3D" id="3.40.50.2300">
    <property type="match status" value="2"/>
</dbReference>
<dbReference type="Proteomes" id="UP001139534">
    <property type="component" value="Unassembled WGS sequence"/>
</dbReference>
<dbReference type="SUPFAM" id="SSF53822">
    <property type="entry name" value="Periplasmic binding protein-like I"/>
    <property type="match status" value="1"/>
</dbReference>
<evidence type="ECO:0000256" key="4">
    <source>
        <dbReference type="SAM" id="MobiDB-lite"/>
    </source>
</evidence>
<sequence>MLRRHRSTLLKSMPLLVLLALLFIFSGCRAGTAEETSVPVEADPTTTTYVTSGPELSSGEPAATKHHIVLGFSQLGSESDWRNANSQSIKTAAKEAGIELLFENAEQSQEKQFEAVRSFISRKVDVIAIAPVIQTGWVPILNEAEEAGIPVIIVDRAVDASNYVTLIGSDLYEEGKKAGKFLLDKMVGRPGPIGIVELKGTEGSTPSIDRGRGFADTVLGDKRFKVLESEHADFTLEQGEKVMRSFLQEHGGEMDVLYAHNDDMALGAIEAIEAYGLRPGKDIVIISVDGTRRALKSMAEGKINAVVECNPLLGPNLMQAVRELTEGRTLPKRIVTPETVFTEVTAELEADNRKY</sequence>